<feature type="region of interest" description="Disordered" evidence="1">
    <location>
        <begin position="1"/>
        <end position="107"/>
    </location>
</feature>
<sequence>MNGSVYFRRAAMIGDDERANARADRSTSVRRAATPHPTAGTAPARPDPLTGCPPAVRPPAGSLFGPDRRAPGRPVDRHPSGARPAGRSGADGPPRRTGTGARYGGVRVFGVEARTPSPVDHGVMYPEAGR</sequence>
<protein>
    <submittedName>
        <fullName evidence="2">Uncharacterized protein</fullName>
    </submittedName>
</protein>
<feature type="compositionally biased region" description="Low complexity" evidence="1">
    <location>
        <begin position="30"/>
        <end position="44"/>
    </location>
</feature>
<name>A0A8J3FBZ0_9ACTN</name>
<organism evidence="2 3">
    <name type="scientific">Pilimelia anulata</name>
    <dbReference type="NCBI Taxonomy" id="53371"/>
    <lineage>
        <taxon>Bacteria</taxon>
        <taxon>Bacillati</taxon>
        <taxon>Actinomycetota</taxon>
        <taxon>Actinomycetes</taxon>
        <taxon>Micromonosporales</taxon>
        <taxon>Micromonosporaceae</taxon>
        <taxon>Pilimelia</taxon>
    </lineage>
</organism>
<reference evidence="2" key="2">
    <citation type="submission" date="2020-09" db="EMBL/GenBank/DDBJ databases">
        <authorList>
            <person name="Sun Q."/>
            <person name="Ohkuma M."/>
        </authorList>
    </citation>
    <scope>NUCLEOTIDE SEQUENCE</scope>
    <source>
        <strain evidence="2">JCM 3090</strain>
    </source>
</reference>
<dbReference type="AlphaFoldDB" id="A0A8J3FBZ0"/>
<keyword evidence="3" id="KW-1185">Reference proteome</keyword>
<reference evidence="2" key="1">
    <citation type="journal article" date="2014" name="Int. J. Syst. Evol. Microbiol.">
        <title>Complete genome sequence of Corynebacterium casei LMG S-19264T (=DSM 44701T), isolated from a smear-ripened cheese.</title>
        <authorList>
            <consortium name="US DOE Joint Genome Institute (JGI-PGF)"/>
            <person name="Walter F."/>
            <person name="Albersmeier A."/>
            <person name="Kalinowski J."/>
            <person name="Ruckert C."/>
        </authorList>
    </citation>
    <scope>NUCLEOTIDE SEQUENCE</scope>
    <source>
        <strain evidence="2">JCM 3090</strain>
    </source>
</reference>
<evidence type="ECO:0000313" key="2">
    <source>
        <dbReference type="EMBL" id="GGK03646.1"/>
    </source>
</evidence>
<evidence type="ECO:0000256" key="1">
    <source>
        <dbReference type="SAM" id="MobiDB-lite"/>
    </source>
</evidence>
<dbReference type="Proteomes" id="UP000649739">
    <property type="component" value="Unassembled WGS sequence"/>
</dbReference>
<gene>
    <name evidence="2" type="ORF">GCM10010123_36990</name>
</gene>
<feature type="compositionally biased region" description="Basic and acidic residues" evidence="1">
    <location>
        <begin position="66"/>
        <end position="79"/>
    </location>
</feature>
<dbReference type="EMBL" id="BMQB01000009">
    <property type="protein sequence ID" value="GGK03646.1"/>
    <property type="molecule type" value="Genomic_DNA"/>
</dbReference>
<evidence type="ECO:0000313" key="3">
    <source>
        <dbReference type="Proteomes" id="UP000649739"/>
    </source>
</evidence>
<comment type="caution">
    <text evidence="2">The sequence shown here is derived from an EMBL/GenBank/DDBJ whole genome shotgun (WGS) entry which is preliminary data.</text>
</comment>
<accession>A0A8J3FBZ0</accession>
<feature type="compositionally biased region" description="Basic and acidic residues" evidence="1">
    <location>
        <begin position="15"/>
        <end position="27"/>
    </location>
</feature>
<proteinExistence type="predicted"/>